<dbReference type="InterPro" id="IPR051801">
    <property type="entry name" value="GH28_Enzymes"/>
</dbReference>
<dbReference type="SUPFAM" id="SSF51126">
    <property type="entry name" value="Pectin lyase-like"/>
    <property type="match status" value="1"/>
</dbReference>
<dbReference type="Gene3D" id="2.160.20.10">
    <property type="entry name" value="Single-stranded right-handed beta-helix, Pectin lyase-like"/>
    <property type="match status" value="1"/>
</dbReference>
<proteinExistence type="inferred from homology"/>
<dbReference type="GO" id="GO:0004650">
    <property type="term" value="F:polygalacturonase activity"/>
    <property type="evidence" value="ECO:0007669"/>
    <property type="project" value="InterPro"/>
</dbReference>
<dbReference type="Pfam" id="PF00295">
    <property type="entry name" value="Glyco_hydro_28"/>
    <property type="match status" value="1"/>
</dbReference>
<dbReference type="CDD" id="cd01821">
    <property type="entry name" value="Rhamnogalacturan_acetylesterase_like"/>
    <property type="match status" value="1"/>
</dbReference>
<keyword evidence="3 4" id="KW-0326">Glycosidase</keyword>
<evidence type="ECO:0000256" key="3">
    <source>
        <dbReference type="ARBA" id="ARBA00023295"/>
    </source>
</evidence>
<evidence type="ECO:0000313" key="7">
    <source>
        <dbReference type="Proteomes" id="UP001241110"/>
    </source>
</evidence>
<dbReference type="InterPro" id="IPR037459">
    <property type="entry name" value="RhgT-like"/>
</dbReference>
<dbReference type="GO" id="GO:0016788">
    <property type="term" value="F:hydrolase activity, acting on ester bonds"/>
    <property type="evidence" value="ECO:0007669"/>
    <property type="project" value="UniProtKB-ARBA"/>
</dbReference>
<dbReference type="AlphaFoldDB" id="A0AAE3QML0"/>
<evidence type="ECO:0000256" key="1">
    <source>
        <dbReference type="ARBA" id="ARBA00008834"/>
    </source>
</evidence>
<dbReference type="PANTHER" id="PTHR31339">
    <property type="entry name" value="PECTIN LYASE-RELATED"/>
    <property type="match status" value="1"/>
</dbReference>
<dbReference type="GO" id="GO:0005975">
    <property type="term" value="P:carbohydrate metabolic process"/>
    <property type="evidence" value="ECO:0007669"/>
    <property type="project" value="InterPro"/>
</dbReference>
<dbReference type="RefSeq" id="WP_313976775.1">
    <property type="nucleotide sequence ID" value="NZ_JASJOS010000003.1"/>
</dbReference>
<evidence type="ECO:0000313" key="6">
    <source>
        <dbReference type="EMBL" id="MDJ1480200.1"/>
    </source>
</evidence>
<dbReference type="Gene3D" id="3.40.50.1110">
    <property type="entry name" value="SGNH hydrolase"/>
    <property type="match status" value="1"/>
</dbReference>
<dbReference type="InterPro" id="IPR006626">
    <property type="entry name" value="PbH1"/>
</dbReference>
<dbReference type="Pfam" id="PF13472">
    <property type="entry name" value="Lipase_GDSL_2"/>
    <property type="match status" value="1"/>
</dbReference>
<dbReference type="InterPro" id="IPR012334">
    <property type="entry name" value="Pectin_lyas_fold"/>
</dbReference>
<dbReference type="InterPro" id="IPR036514">
    <property type="entry name" value="SGNH_hydro_sf"/>
</dbReference>
<dbReference type="PANTHER" id="PTHR31339:SF9">
    <property type="entry name" value="PLASMIN AND FIBRONECTIN-BINDING PROTEIN A"/>
    <property type="match status" value="1"/>
</dbReference>
<dbReference type="SUPFAM" id="SSF52266">
    <property type="entry name" value="SGNH hydrolase"/>
    <property type="match status" value="1"/>
</dbReference>
<dbReference type="EMBL" id="JASJOS010000003">
    <property type="protein sequence ID" value="MDJ1480200.1"/>
    <property type="molecule type" value="Genomic_DNA"/>
</dbReference>
<evidence type="ECO:0000256" key="2">
    <source>
        <dbReference type="ARBA" id="ARBA00022801"/>
    </source>
</evidence>
<dbReference type="Proteomes" id="UP001241110">
    <property type="component" value="Unassembled WGS sequence"/>
</dbReference>
<gene>
    <name evidence="6" type="ORF">QNI16_06870</name>
</gene>
<organism evidence="6 7">
    <name type="scientific">Xanthocytophaga flava</name>
    <dbReference type="NCBI Taxonomy" id="3048013"/>
    <lineage>
        <taxon>Bacteria</taxon>
        <taxon>Pseudomonadati</taxon>
        <taxon>Bacteroidota</taxon>
        <taxon>Cytophagia</taxon>
        <taxon>Cytophagales</taxon>
        <taxon>Rhodocytophagaceae</taxon>
        <taxon>Xanthocytophaga</taxon>
    </lineage>
</organism>
<sequence length="777" mass="86095">MKKYLIYTSALLLLTAFSFLDSKPRIFLIGDSTMANKAPSDAPETGWGMVFSEFFTTDVEIQNHAVNGRSTKSFRTLGHWDKVHNQLQKGDWVLIQFGHNDQKVSDTSRYAAPQTDYKQNLIRYIKETRAKGASPILLTPVMRRKFDENGNFVDQHGDYPAVVKAVAKEMNVPLIDLHEASRKVIVNHGVEGSKQLFMHLEGKVYPKFPEKKIDDTHFSKYGASVMASLVADAIKTQNIPLASYLEKFSPEKYTYELPAVQEPAFRKDTFSIVTYGAKADGITLNTKAIADAIDACSKAGGGTVLIPQGLWVTGPVVLKSNINLHLAKGAILQFSSDFDQYPLVQTNWEGLPAVRCQQPISGTDLENIAITGPGIIDGAGDAWRPVKKSKLTAGQWQKLTTSGGVLSDNKETWYPSEKAYKGSLTPKAGVLEPGKEKDVTSIKDFLRPNLLVLTNCKRVLLESITFQNSPAWCLHPLLCEHITLRNLYVKNPWYAQNGDGVDLESCRNGVIEDCTFDVGDDGICIKSGRDEEGRKRGVPTENISIRNSTVYHAHGGFVIGSEMSGGARNLFVSNCTFMGTDVGLRFKTTRGRGGIVEKIYVKDIQMTNIAGEAILFDMYYSAKDPVPQPGDKKELPVIESKPVNEGTPQFRDFYVHHVICQGAETAIMVRGLPEMNVQDILIENAMIQSKKGLVCIEGSNIQLKDIVLLPEEKTVMQIQNSQQVVLDNIRYPENTDLLVKVTGDRSKNIRLLNTDGTKAKKEIELGEKVSAKVIQKK</sequence>
<accession>A0AAE3QML0</accession>
<keyword evidence="2 4" id="KW-0378">Hydrolase</keyword>
<feature type="domain" description="SGNH hydrolase-type esterase" evidence="5">
    <location>
        <begin position="28"/>
        <end position="182"/>
    </location>
</feature>
<name>A0AAE3QML0_9BACT</name>
<reference evidence="6" key="1">
    <citation type="submission" date="2023-05" db="EMBL/GenBank/DDBJ databases">
        <authorList>
            <person name="Zhang X."/>
        </authorList>
    </citation>
    <scope>NUCLEOTIDE SEQUENCE</scope>
    <source>
        <strain evidence="6">YF14B1</strain>
    </source>
</reference>
<dbReference type="SMART" id="SM00710">
    <property type="entry name" value="PbH1"/>
    <property type="match status" value="4"/>
</dbReference>
<comment type="caution">
    <text evidence="6">The sequence shown here is derived from an EMBL/GenBank/DDBJ whole genome shotgun (WGS) entry which is preliminary data.</text>
</comment>
<dbReference type="InterPro" id="IPR000743">
    <property type="entry name" value="Glyco_hydro_28"/>
</dbReference>
<comment type="similarity">
    <text evidence="1 4">Belongs to the glycosyl hydrolase 28 family.</text>
</comment>
<evidence type="ECO:0000259" key="5">
    <source>
        <dbReference type="Pfam" id="PF13472"/>
    </source>
</evidence>
<dbReference type="InterPro" id="IPR011050">
    <property type="entry name" value="Pectin_lyase_fold/virulence"/>
</dbReference>
<evidence type="ECO:0000256" key="4">
    <source>
        <dbReference type="RuleBase" id="RU361169"/>
    </source>
</evidence>
<protein>
    <submittedName>
        <fullName evidence="6">Glycosyl hydrolase family 28 protein</fullName>
    </submittedName>
</protein>
<dbReference type="InterPro" id="IPR013830">
    <property type="entry name" value="SGNH_hydro"/>
</dbReference>